<feature type="signal peptide" evidence="1">
    <location>
        <begin position="1"/>
        <end position="26"/>
    </location>
</feature>
<keyword evidence="3" id="KW-1185">Reference proteome</keyword>
<proteinExistence type="predicted"/>
<reference evidence="2 3" key="1">
    <citation type="journal article" date="2024" name="bioRxiv">
        <title>A reference genome for Trichogramma kaykai: A tiny desert-dwelling parasitoid wasp with competing sex-ratio distorters.</title>
        <authorList>
            <person name="Culotta J."/>
            <person name="Lindsey A.R."/>
        </authorList>
    </citation>
    <scope>NUCLEOTIDE SEQUENCE [LARGE SCALE GENOMIC DNA]</scope>
    <source>
        <strain evidence="2 3">KSX58</strain>
    </source>
</reference>
<protein>
    <submittedName>
        <fullName evidence="2">Uncharacterized protein</fullName>
    </submittedName>
</protein>
<evidence type="ECO:0000313" key="2">
    <source>
        <dbReference type="EMBL" id="KAL3395147.1"/>
    </source>
</evidence>
<evidence type="ECO:0000313" key="3">
    <source>
        <dbReference type="Proteomes" id="UP001627154"/>
    </source>
</evidence>
<comment type="caution">
    <text evidence="2">The sequence shown here is derived from an EMBL/GenBank/DDBJ whole genome shotgun (WGS) entry which is preliminary data.</text>
</comment>
<accession>A0ABD2WQK2</accession>
<gene>
    <name evidence="2" type="ORF">TKK_010758</name>
</gene>
<keyword evidence="1" id="KW-0732">Signal</keyword>
<dbReference type="EMBL" id="JBJJXI010000085">
    <property type="protein sequence ID" value="KAL3395147.1"/>
    <property type="molecule type" value="Genomic_DNA"/>
</dbReference>
<feature type="chain" id="PRO_5044827225" evidence="1">
    <location>
        <begin position="27"/>
        <end position="466"/>
    </location>
</feature>
<organism evidence="2 3">
    <name type="scientific">Trichogramma kaykai</name>
    <dbReference type="NCBI Taxonomy" id="54128"/>
    <lineage>
        <taxon>Eukaryota</taxon>
        <taxon>Metazoa</taxon>
        <taxon>Ecdysozoa</taxon>
        <taxon>Arthropoda</taxon>
        <taxon>Hexapoda</taxon>
        <taxon>Insecta</taxon>
        <taxon>Pterygota</taxon>
        <taxon>Neoptera</taxon>
        <taxon>Endopterygota</taxon>
        <taxon>Hymenoptera</taxon>
        <taxon>Apocrita</taxon>
        <taxon>Proctotrupomorpha</taxon>
        <taxon>Chalcidoidea</taxon>
        <taxon>Trichogrammatidae</taxon>
        <taxon>Trichogramma</taxon>
    </lineage>
</organism>
<dbReference type="Proteomes" id="UP001627154">
    <property type="component" value="Unassembled WGS sequence"/>
</dbReference>
<sequence>MPRVAKILGFLVLASSSLLQASLTSAYTYNRYPPGQNPIFDLHSYENASRVFAVCDESSSPSYQQWASAQTWCLVVKIDDRGYQHECRVGLSTTSVQPGSMQVWRFGADRAILNWIDSSQPTGKRWRPMVVRFSDCTIYEADSQRLRGFEPVSLVLHDNWFVAVVNSDRRGDQCYAAPSRNRNVPRCWMSFDDRARITSGPRRWFYQAVRDDSMIIVPLESSSPGQGYLLIDTHQRQRSTVARVSILQLSGWIVPLQNYTILDADSTDVDPYERIAYSTRNGYIGVCARTTGSSPTQLTCHQWNRRGQLNLEASFVVSQHRHLHEFAVMNLPGYGGMLLLTADCQDVACRNSNNFHYVSRIESDGSTGVSNSRWLPKYQCDRQINRADAQIYQRPGQYCISQVCYEDFFVNDYKDPGQRRSREFGINTQCFGEDELGGGGSHNNYPLEEEQQKTWWNKYFTEWYIQ</sequence>
<evidence type="ECO:0000256" key="1">
    <source>
        <dbReference type="SAM" id="SignalP"/>
    </source>
</evidence>
<name>A0ABD2WQK2_9HYME</name>
<dbReference type="AlphaFoldDB" id="A0ABD2WQK2"/>